<dbReference type="AlphaFoldDB" id="A0A3M7IX98"/>
<dbReference type="InterPro" id="IPR038883">
    <property type="entry name" value="AN11006-like"/>
</dbReference>
<evidence type="ECO:0000313" key="3">
    <source>
        <dbReference type="Proteomes" id="UP000281677"/>
    </source>
</evidence>
<dbReference type="InterPro" id="IPR056632">
    <property type="entry name" value="DUF7730"/>
</dbReference>
<name>A0A3M7IX98_HORWE</name>
<dbReference type="Proteomes" id="UP000281677">
    <property type="component" value="Unassembled WGS sequence"/>
</dbReference>
<accession>A0A3M7IX98</accession>
<evidence type="ECO:0000313" key="2">
    <source>
        <dbReference type="EMBL" id="RMZ30077.1"/>
    </source>
</evidence>
<dbReference type="EMBL" id="QWIT01000143">
    <property type="protein sequence ID" value="RMZ30077.1"/>
    <property type="molecule type" value="Genomic_DNA"/>
</dbReference>
<comment type="caution">
    <text evidence="2">The sequence shown here is derived from an EMBL/GenBank/DDBJ whole genome shotgun (WGS) entry which is preliminary data.</text>
</comment>
<gene>
    <name evidence="2" type="ORF">D0859_05822</name>
</gene>
<dbReference type="VEuPathDB" id="FungiDB:BTJ68_15224"/>
<proteinExistence type="predicted"/>
<reference evidence="2 3" key="1">
    <citation type="journal article" date="2018" name="BMC Genomics">
        <title>Genomic evidence for intraspecific hybridization in a clonal and extremely halotolerant yeast.</title>
        <authorList>
            <person name="Gostincar C."/>
            <person name="Stajich J.E."/>
            <person name="Zupancic J."/>
            <person name="Zalar P."/>
            <person name="Gunde-Cimerman N."/>
        </authorList>
    </citation>
    <scope>NUCLEOTIDE SEQUENCE [LARGE SCALE GENOMIC DNA]</scope>
    <source>
        <strain evidence="2 3">EXF-120</strain>
    </source>
</reference>
<protein>
    <recommendedName>
        <fullName evidence="1">DUF7730 domain-containing protein</fullName>
    </recommendedName>
</protein>
<feature type="domain" description="DUF7730" evidence="1">
    <location>
        <begin position="23"/>
        <end position="153"/>
    </location>
</feature>
<evidence type="ECO:0000259" key="1">
    <source>
        <dbReference type="Pfam" id="PF24864"/>
    </source>
</evidence>
<sequence>MASKLRQDTTMQSPDTVMDSALDQSASALLSLPPELRNEIWRYLLVPATSPASSLHAVDRKAQHHCSSLGRGSSERPRICANVLRICKQANTEATPILYGENIFNAHPSLLATLPSFLLSTLPVRVTLPPVTHPRVVRLIRKFSLHVRLDTDPRFTSSQAEESFNGVEELEIEVFQAMYGSCDFSVLALFEGVRGVGRAIVRGSVGDGRYAGWLAKSMMCPPGEKPSGFVEEQGVGRWEGRDVWQDGNRTHPGNIPSIPPNCTACGQYGHTTLLLHPTVPKQHRANLRADGTRNDGSLTFGVFVATIPTISARTSTSCPSSSACSSAARFAEKVLLYAFAAP</sequence>
<dbReference type="Pfam" id="PF24864">
    <property type="entry name" value="DUF7730"/>
    <property type="match status" value="1"/>
</dbReference>
<dbReference type="PANTHER" id="PTHR42085">
    <property type="entry name" value="F-BOX DOMAIN-CONTAINING PROTEIN"/>
    <property type="match status" value="1"/>
</dbReference>
<organism evidence="2 3">
    <name type="scientific">Hortaea werneckii</name>
    <name type="common">Black yeast</name>
    <name type="synonym">Cladosporium werneckii</name>
    <dbReference type="NCBI Taxonomy" id="91943"/>
    <lineage>
        <taxon>Eukaryota</taxon>
        <taxon>Fungi</taxon>
        <taxon>Dikarya</taxon>
        <taxon>Ascomycota</taxon>
        <taxon>Pezizomycotina</taxon>
        <taxon>Dothideomycetes</taxon>
        <taxon>Dothideomycetidae</taxon>
        <taxon>Mycosphaerellales</taxon>
        <taxon>Teratosphaeriaceae</taxon>
        <taxon>Hortaea</taxon>
    </lineage>
</organism>
<dbReference type="PANTHER" id="PTHR42085:SF4">
    <property type="entry name" value="F-BOX DOMAIN-CONTAINING PROTEIN"/>
    <property type="match status" value="1"/>
</dbReference>
<dbReference type="OrthoDB" id="2951834at2759"/>